<evidence type="ECO:0000313" key="19">
    <source>
        <dbReference type="Proteomes" id="UP000295357"/>
    </source>
</evidence>
<sequence>MDPHPALPPPLSAAPPAPARPAALKGPALWLVYWPVWLCLLLSLALGLWLQDQEQISRALDERRQVEQRLTALRDRLEATGQSTFAPTLSLSTMIQVDGGLNEQRFELMLQRTMPLLPHLRSVVAAPDDVARHVYPRSGNEAVLNLDYRSVPAQWAQVEEARRLRQPLLRAPVNLVQGGQGVIQRSPVFLRDERGEPRYWGVVSVVADLQRFIAAAGLPHEAGLEMALHASQGEGRPGALIWGSTELQRLPAAERVILTARLPGADWLLLARPQAGWGGDAGLSTSLLALWGGCALVTLLVGLLTRMWRAQCRDNEALSREVEQGRLMRAELEESQSRFRTLAALASDWVWEQDADLRFTYISRVAEEATNTSSDLVLGFKRWESPVLVPGTDWEAHKRSLERRETFKDFEYAQIAADGRKRYLSVSGAPFFDAEGSFRGYRGTGRDITVQRQADAELQAARDGLQAVLDAATEVAIIATDAQDRITVFNRGAERMLGYRSEEVMGRSPKAWHLPEEIEARAAALSRDLGRPIDKSDAFAARALLEGSDTQIWTMVRQDGSRLEVSLSVSVVYSRRGELIGFLGVARDISAQLQAERGLRALNAELESRVTARAAELAQTRDTLQHAQTELLRAERMAALGSLVAGVAHELNTPLGNCLTTASTLESRSREIAAQLAAGNMRRSTLEAYLNDTAVANGILLRGLNSACALVQHFKQLSVDQTSEQRRRFALHDVVGDVLGLAHARWKTTPYRIVTELRPLPQELDSYPGPLGQVLSNLLQNALVHAFEGRAEGQLRIAARPLDDQQLELLVEDDGLGMSEEVRRRAFDPFFTTKLGRGGTGLGLNIVYNIVNDVLGGRLELLERPGGGTRFVIILPYAAPVLQTPSGDTASARRPGAA</sequence>
<comment type="subcellular location">
    <subcellularLocation>
        <location evidence="2">Membrane</location>
    </subcellularLocation>
</comment>
<evidence type="ECO:0000256" key="7">
    <source>
        <dbReference type="ARBA" id="ARBA00022741"/>
    </source>
</evidence>
<evidence type="ECO:0000313" key="18">
    <source>
        <dbReference type="EMBL" id="TDP06692.1"/>
    </source>
</evidence>
<proteinExistence type="predicted"/>
<organism evidence="18 19">
    <name type="scientific">Roseateles asaccharophilus</name>
    <dbReference type="NCBI Taxonomy" id="582607"/>
    <lineage>
        <taxon>Bacteria</taxon>
        <taxon>Pseudomonadati</taxon>
        <taxon>Pseudomonadota</taxon>
        <taxon>Betaproteobacteria</taxon>
        <taxon>Burkholderiales</taxon>
        <taxon>Sphaerotilaceae</taxon>
        <taxon>Roseateles</taxon>
    </lineage>
</organism>
<keyword evidence="6 13" id="KW-0812">Transmembrane</keyword>
<evidence type="ECO:0000256" key="13">
    <source>
        <dbReference type="SAM" id="Phobius"/>
    </source>
</evidence>
<dbReference type="InterPro" id="IPR042240">
    <property type="entry name" value="CHASE_sf"/>
</dbReference>
<evidence type="ECO:0000259" key="16">
    <source>
        <dbReference type="PROSITE" id="PS50113"/>
    </source>
</evidence>
<dbReference type="SMART" id="SM00086">
    <property type="entry name" value="PAC"/>
    <property type="match status" value="2"/>
</dbReference>
<dbReference type="PROSITE" id="PS50112">
    <property type="entry name" value="PAS"/>
    <property type="match status" value="1"/>
</dbReference>
<dbReference type="Gene3D" id="3.30.565.10">
    <property type="entry name" value="Histidine kinase-like ATPase, C-terminal domain"/>
    <property type="match status" value="1"/>
</dbReference>
<dbReference type="SUPFAM" id="SSF55785">
    <property type="entry name" value="PYP-like sensor domain (PAS domain)"/>
    <property type="match status" value="2"/>
</dbReference>
<keyword evidence="11" id="KW-0902">Two-component regulatory system</keyword>
<name>A0A4R6MW38_9BURK</name>
<dbReference type="InterPro" id="IPR003594">
    <property type="entry name" value="HATPase_dom"/>
</dbReference>
<protein>
    <recommendedName>
        <fullName evidence="3">histidine kinase</fullName>
        <ecNumber evidence="3">2.7.13.3</ecNumber>
    </recommendedName>
</protein>
<evidence type="ECO:0000256" key="5">
    <source>
        <dbReference type="ARBA" id="ARBA00022679"/>
    </source>
</evidence>
<dbReference type="SMART" id="SM00387">
    <property type="entry name" value="HATPase_c"/>
    <property type="match status" value="1"/>
</dbReference>
<dbReference type="RefSeq" id="WP_133604881.1">
    <property type="nucleotide sequence ID" value="NZ_JAUFPJ010000009.1"/>
</dbReference>
<evidence type="ECO:0000256" key="6">
    <source>
        <dbReference type="ARBA" id="ARBA00022692"/>
    </source>
</evidence>
<feature type="domain" description="PAC" evidence="16">
    <location>
        <begin position="549"/>
        <end position="601"/>
    </location>
</feature>
<dbReference type="Pfam" id="PF00989">
    <property type="entry name" value="PAS"/>
    <property type="match status" value="1"/>
</dbReference>
<dbReference type="InterPro" id="IPR036097">
    <property type="entry name" value="HisK_dim/P_sf"/>
</dbReference>
<dbReference type="EC" id="2.7.13.3" evidence="3"/>
<feature type="domain" description="PAS" evidence="15">
    <location>
        <begin position="461"/>
        <end position="508"/>
    </location>
</feature>
<dbReference type="Gene3D" id="3.30.450.20">
    <property type="entry name" value="PAS domain"/>
    <property type="match status" value="2"/>
</dbReference>
<reference evidence="18 19" key="1">
    <citation type="submission" date="2019-03" db="EMBL/GenBank/DDBJ databases">
        <title>Genomic Encyclopedia of Type Strains, Phase IV (KMG-IV): sequencing the most valuable type-strain genomes for metagenomic binning, comparative biology and taxonomic classification.</title>
        <authorList>
            <person name="Goeker M."/>
        </authorList>
    </citation>
    <scope>NUCLEOTIDE SEQUENCE [LARGE SCALE GENOMIC DNA]</scope>
    <source>
        <strain evidence="18 19">DSM 25082</strain>
    </source>
</reference>
<evidence type="ECO:0000256" key="1">
    <source>
        <dbReference type="ARBA" id="ARBA00000085"/>
    </source>
</evidence>
<dbReference type="InterPro" id="IPR013656">
    <property type="entry name" value="PAS_4"/>
</dbReference>
<dbReference type="InterPro" id="IPR004358">
    <property type="entry name" value="Sig_transdc_His_kin-like_C"/>
</dbReference>
<dbReference type="AlphaFoldDB" id="A0A4R6MW38"/>
<keyword evidence="7" id="KW-0547">Nucleotide-binding</keyword>
<comment type="catalytic activity">
    <reaction evidence="1">
        <text>ATP + protein L-histidine = ADP + protein N-phospho-L-histidine.</text>
        <dbReference type="EC" id="2.7.13.3"/>
    </reaction>
</comment>
<dbReference type="InterPro" id="IPR000014">
    <property type="entry name" value="PAS"/>
</dbReference>
<dbReference type="Pfam" id="PF03924">
    <property type="entry name" value="CHASE"/>
    <property type="match status" value="1"/>
</dbReference>
<feature type="domain" description="PAC" evidence="16">
    <location>
        <begin position="408"/>
        <end position="460"/>
    </location>
</feature>
<keyword evidence="8" id="KW-0418">Kinase</keyword>
<feature type="domain" description="CHASE" evidence="17">
    <location>
        <begin position="134"/>
        <end position="218"/>
    </location>
</feature>
<dbReference type="InterPro" id="IPR006189">
    <property type="entry name" value="CHASE_dom"/>
</dbReference>
<keyword evidence="12 13" id="KW-0472">Membrane</keyword>
<dbReference type="PRINTS" id="PR00344">
    <property type="entry name" value="BCTRLSENSOR"/>
</dbReference>
<dbReference type="GO" id="GO:0005524">
    <property type="term" value="F:ATP binding"/>
    <property type="evidence" value="ECO:0007669"/>
    <property type="project" value="UniProtKB-KW"/>
</dbReference>
<dbReference type="NCBIfam" id="TIGR00229">
    <property type="entry name" value="sensory_box"/>
    <property type="match status" value="3"/>
</dbReference>
<dbReference type="Pfam" id="PF02518">
    <property type="entry name" value="HATPase_c"/>
    <property type="match status" value="1"/>
</dbReference>
<gene>
    <name evidence="18" type="ORF">DFR39_108164</name>
</gene>
<dbReference type="InterPro" id="IPR036890">
    <property type="entry name" value="HATPase_C_sf"/>
</dbReference>
<keyword evidence="9" id="KW-0067">ATP-binding</keyword>
<dbReference type="Gene3D" id="3.30.450.350">
    <property type="entry name" value="CHASE domain"/>
    <property type="match status" value="1"/>
</dbReference>
<evidence type="ECO:0000259" key="15">
    <source>
        <dbReference type="PROSITE" id="PS50112"/>
    </source>
</evidence>
<evidence type="ECO:0000256" key="8">
    <source>
        <dbReference type="ARBA" id="ARBA00022777"/>
    </source>
</evidence>
<dbReference type="InterPro" id="IPR003661">
    <property type="entry name" value="HisK_dim/P_dom"/>
</dbReference>
<dbReference type="InterPro" id="IPR000700">
    <property type="entry name" value="PAS-assoc_C"/>
</dbReference>
<feature type="transmembrane region" description="Helical" evidence="13">
    <location>
        <begin position="287"/>
        <end position="308"/>
    </location>
</feature>
<keyword evidence="19" id="KW-1185">Reference proteome</keyword>
<evidence type="ECO:0000256" key="4">
    <source>
        <dbReference type="ARBA" id="ARBA00022553"/>
    </source>
</evidence>
<keyword evidence="10 13" id="KW-1133">Transmembrane helix</keyword>
<dbReference type="InterPro" id="IPR005467">
    <property type="entry name" value="His_kinase_dom"/>
</dbReference>
<dbReference type="GO" id="GO:0016020">
    <property type="term" value="C:membrane"/>
    <property type="evidence" value="ECO:0007669"/>
    <property type="project" value="UniProtKB-SubCell"/>
</dbReference>
<evidence type="ECO:0000256" key="11">
    <source>
        <dbReference type="ARBA" id="ARBA00023012"/>
    </source>
</evidence>
<evidence type="ECO:0000259" key="14">
    <source>
        <dbReference type="PROSITE" id="PS50109"/>
    </source>
</evidence>
<dbReference type="SMART" id="SM01079">
    <property type="entry name" value="CHASE"/>
    <property type="match status" value="1"/>
</dbReference>
<dbReference type="SMART" id="SM00091">
    <property type="entry name" value="PAS"/>
    <property type="match status" value="2"/>
</dbReference>
<keyword evidence="5" id="KW-0808">Transferase</keyword>
<evidence type="ECO:0000259" key="17">
    <source>
        <dbReference type="PROSITE" id="PS50839"/>
    </source>
</evidence>
<accession>A0A4R6MW38</accession>
<dbReference type="CDD" id="cd00082">
    <property type="entry name" value="HisKA"/>
    <property type="match status" value="1"/>
</dbReference>
<feature type="transmembrane region" description="Helical" evidence="13">
    <location>
        <begin position="28"/>
        <end position="50"/>
    </location>
</feature>
<dbReference type="OrthoDB" id="9177862at2"/>
<keyword evidence="4" id="KW-0597">Phosphoprotein</keyword>
<dbReference type="Gene3D" id="1.10.287.130">
    <property type="match status" value="1"/>
</dbReference>
<comment type="caution">
    <text evidence="18">The sequence shown here is derived from an EMBL/GenBank/DDBJ whole genome shotgun (WGS) entry which is preliminary data.</text>
</comment>
<dbReference type="InterPro" id="IPR035965">
    <property type="entry name" value="PAS-like_dom_sf"/>
</dbReference>
<evidence type="ECO:0000256" key="3">
    <source>
        <dbReference type="ARBA" id="ARBA00012438"/>
    </source>
</evidence>
<dbReference type="PROSITE" id="PS50109">
    <property type="entry name" value="HIS_KIN"/>
    <property type="match status" value="1"/>
</dbReference>
<dbReference type="SUPFAM" id="SSF47384">
    <property type="entry name" value="Homodimeric domain of signal transducing histidine kinase"/>
    <property type="match status" value="1"/>
</dbReference>
<dbReference type="PANTHER" id="PTHR43065">
    <property type="entry name" value="SENSOR HISTIDINE KINASE"/>
    <property type="match status" value="1"/>
</dbReference>
<dbReference type="PROSITE" id="PS50839">
    <property type="entry name" value="CHASE"/>
    <property type="match status" value="1"/>
</dbReference>
<feature type="domain" description="Histidine kinase" evidence="14">
    <location>
        <begin position="646"/>
        <end position="879"/>
    </location>
</feature>
<dbReference type="EMBL" id="SNXE01000008">
    <property type="protein sequence ID" value="TDP06692.1"/>
    <property type="molecule type" value="Genomic_DNA"/>
</dbReference>
<evidence type="ECO:0000256" key="12">
    <source>
        <dbReference type="ARBA" id="ARBA00023136"/>
    </source>
</evidence>
<dbReference type="GO" id="GO:0000155">
    <property type="term" value="F:phosphorelay sensor kinase activity"/>
    <property type="evidence" value="ECO:0007669"/>
    <property type="project" value="InterPro"/>
</dbReference>
<evidence type="ECO:0000256" key="9">
    <source>
        <dbReference type="ARBA" id="ARBA00022840"/>
    </source>
</evidence>
<dbReference type="CDD" id="cd00130">
    <property type="entry name" value="PAS"/>
    <property type="match status" value="2"/>
</dbReference>
<evidence type="ECO:0000256" key="10">
    <source>
        <dbReference type="ARBA" id="ARBA00022989"/>
    </source>
</evidence>
<dbReference type="InterPro" id="IPR001610">
    <property type="entry name" value="PAC"/>
</dbReference>
<dbReference type="Pfam" id="PF08448">
    <property type="entry name" value="PAS_4"/>
    <property type="match status" value="1"/>
</dbReference>
<dbReference type="InterPro" id="IPR013767">
    <property type="entry name" value="PAS_fold"/>
</dbReference>
<evidence type="ECO:0000256" key="2">
    <source>
        <dbReference type="ARBA" id="ARBA00004370"/>
    </source>
</evidence>
<dbReference type="PROSITE" id="PS50113">
    <property type="entry name" value="PAC"/>
    <property type="match status" value="2"/>
</dbReference>
<dbReference type="SUPFAM" id="SSF55874">
    <property type="entry name" value="ATPase domain of HSP90 chaperone/DNA topoisomerase II/histidine kinase"/>
    <property type="match status" value="1"/>
</dbReference>
<dbReference type="Proteomes" id="UP000295357">
    <property type="component" value="Unassembled WGS sequence"/>
</dbReference>
<dbReference type="GO" id="GO:0006355">
    <property type="term" value="P:regulation of DNA-templated transcription"/>
    <property type="evidence" value="ECO:0007669"/>
    <property type="project" value="InterPro"/>
</dbReference>